<feature type="region of interest" description="Disordered" evidence="1">
    <location>
        <begin position="200"/>
        <end position="232"/>
    </location>
</feature>
<dbReference type="InterPro" id="IPR032817">
    <property type="entry name" value="Mon2_C"/>
</dbReference>
<evidence type="ECO:0000259" key="4">
    <source>
        <dbReference type="Pfam" id="PF16206"/>
    </source>
</evidence>
<reference evidence="5 6" key="1">
    <citation type="submission" date="2024-09" db="EMBL/GenBank/DDBJ databases">
        <title>Rethinking Asexuality: The Enigmatic Case of Functional Sexual Genes in Lepraria (Stereocaulaceae).</title>
        <authorList>
            <person name="Doellman M."/>
            <person name="Sun Y."/>
            <person name="Barcenas-Pena A."/>
            <person name="Lumbsch H.T."/>
            <person name="Grewe F."/>
        </authorList>
    </citation>
    <scope>NUCLEOTIDE SEQUENCE [LARGE SCALE GENOMIC DNA]</scope>
    <source>
        <strain evidence="5 6">Grewe 0041</strain>
    </source>
</reference>
<dbReference type="Pfam" id="PF12783">
    <property type="entry name" value="Sec7-like_HUS"/>
    <property type="match status" value="1"/>
</dbReference>
<proteinExistence type="predicted"/>
<feature type="region of interest" description="Disordered" evidence="1">
    <location>
        <begin position="317"/>
        <end position="356"/>
    </location>
</feature>
<evidence type="ECO:0000259" key="3">
    <source>
        <dbReference type="Pfam" id="PF12783"/>
    </source>
</evidence>
<comment type="caution">
    <text evidence="5">The sequence shown here is derived from an EMBL/GenBank/DDBJ whole genome shotgun (WGS) entry which is preliminary data.</text>
</comment>
<evidence type="ECO:0000256" key="2">
    <source>
        <dbReference type="SAM" id="SignalP"/>
    </source>
</evidence>
<evidence type="ECO:0000313" key="6">
    <source>
        <dbReference type="Proteomes" id="UP001590951"/>
    </source>
</evidence>
<evidence type="ECO:0000313" key="5">
    <source>
        <dbReference type="EMBL" id="KAL2052686.1"/>
    </source>
</evidence>
<dbReference type="Pfam" id="PF16206">
    <property type="entry name" value="Mon2_C"/>
    <property type="match status" value="1"/>
</dbReference>
<dbReference type="InterPro" id="IPR016024">
    <property type="entry name" value="ARM-type_fold"/>
</dbReference>
<feature type="domain" description="Mon2/Sec7/BIG1-like HUS" evidence="3">
    <location>
        <begin position="1"/>
        <end position="73"/>
    </location>
</feature>
<dbReference type="Proteomes" id="UP001590951">
    <property type="component" value="Unassembled WGS sequence"/>
</dbReference>
<feature type="compositionally biased region" description="Basic and acidic residues" evidence="1">
    <location>
        <begin position="327"/>
        <end position="344"/>
    </location>
</feature>
<feature type="signal peptide" evidence="2">
    <location>
        <begin position="1"/>
        <end position="16"/>
    </location>
</feature>
<gene>
    <name evidence="5" type="ORF">ABVK25_006926</name>
</gene>
<feature type="compositionally biased region" description="Polar residues" evidence="1">
    <location>
        <begin position="317"/>
        <end position="326"/>
    </location>
</feature>
<name>A0ABR4B6N7_9LECA</name>
<feature type="chain" id="PRO_5046578967" evidence="2">
    <location>
        <begin position="17"/>
        <end position="1391"/>
    </location>
</feature>
<dbReference type="SUPFAM" id="SSF48371">
    <property type="entry name" value="ARM repeat"/>
    <property type="match status" value="1"/>
</dbReference>
<sequence length="1391" mass="153629">MRLLQLVLSRLLFALAEECEMALSLLNHMLDADAATIWKRALCLEVFRNIHSEPALVRNIYTHYDQADEKRNIVRDHLGNLVRLASEKPAIIGLGQQSSIPSSVGPDDTSGEQAAVQAGGLVGSIGASVTMTDTNRSGISTQWSMIRTPCIEQLDKSEPPNLPATYIYSLALTCITRFSEGLARFLLPFTVPVETKSKRKQSIMKETDGRDNIDGSTGKTLQRYQPFGGRRPPVNPLSLKEHVLYGQITTSGHMVDHCWPALLAASSTYLNATLDSENYHALIRSFQKFTQIAGLLDLATPRDAFLTTLGKHAVPAMNSTSITPHTNGRDPGLREELTDSDRESSPVPSIRGQSTDLAMPTINTRHLLCLRALLNLGIALGPVLKTSWTIILETLLQADLILSVSGPAGPKQTKRTTSKGENDAAAEGADGAEDLGLEVTAAKTAASRLFESTADLPSGTFLDFVKCLCLLLHVEMPMQESRDGLLLPKPAAKRHQKVRSVSGVSMEGGALGQSNGFVVDKLDDVIQSNVARMLRPETSETGWSYLLEVLTGVLSSNKAQPEVRIKAANALNGLIASVVVSDEPLLPKERDAVWNRSLNALQNQVSALYEFRSQGTTSSRSCEIEIHRMALEALKSILEHCGDSLDTGWKSVLAMIKSIFDESTATGFQSDYMPSPRSNLPQLVRSAFGSLQLICSDFLGSVPSSHLLTLLDTLYYYCAQNLDLNISLTTATLFRNVSDFLQRDGESIDFEFLESQHPSNMDQPRWASAEDVKTSTMAMWLYLLLRLMLLSMDRRLEVRHSALHTLFRIFDASSDQLTVSALQICFNTVLIKILEANAKQSLASEGPEASGTKEDAIQGWNETAIVEVEGIAKLFSQWLDTNKGNRVVMAMCEDLFERYTLFLKRHVLNVSNTVFTGVTKILVEVENSESADKSLLNKAWELWKDDNPTSHADNSKRRTGNQDALTAYLHCLRELLRLFAQELRLEQTQTILKELRICVVESTATGYSVDVDRMTPVQGMVLEAIKSIPSDTPEIIPELVQSINGLATLAYEQKSDPLGKKQTYMALSKAAMSLLDSCITSHIRSPGLDLIGIVSEAINALAIPIHLKYKWKPEGKDLSPWSKATTTVLSILEACMPAIQASHRAKQDNPQLWESIVRISDGIVAADCNACTNLADIPKDQETDIEFFSRIRRLVIPALGSPSIPDTVRRKYAESIFRNSIIHEPHPDDLARPGQELLEGLRSTHIGRVNDLPPSPRSKMCYLLLDELFSLVTVHDGSPERIRLAQAAAPYLILRAGLTLKAYVMDHPLRGRMPQPWSQKKEMLYILRTLIELDSEPKAIPAAPGITSEHKKHLHRLYPLVLRALKAAWRDEEMMCALQEVLDAVGDDFGI</sequence>
<feature type="region of interest" description="Disordered" evidence="1">
    <location>
        <begin position="406"/>
        <end position="431"/>
    </location>
</feature>
<dbReference type="EMBL" id="JBHFEH010000025">
    <property type="protein sequence ID" value="KAL2052686.1"/>
    <property type="molecule type" value="Genomic_DNA"/>
</dbReference>
<evidence type="ECO:0000256" key="1">
    <source>
        <dbReference type="SAM" id="MobiDB-lite"/>
    </source>
</evidence>
<feature type="compositionally biased region" description="Polar residues" evidence="1">
    <location>
        <begin position="214"/>
        <end position="223"/>
    </location>
</feature>
<accession>A0ABR4B6N7</accession>
<feature type="domain" description="Mon2 C-terminal" evidence="4">
    <location>
        <begin position="697"/>
        <end position="876"/>
    </location>
</feature>
<dbReference type="InterPro" id="IPR032691">
    <property type="entry name" value="Mon2/Sec7/BIG1-like_HUS"/>
</dbReference>
<feature type="compositionally biased region" description="Basic and acidic residues" evidence="1">
    <location>
        <begin position="203"/>
        <end position="213"/>
    </location>
</feature>
<organism evidence="5 6">
    <name type="scientific">Lepraria finkii</name>
    <dbReference type="NCBI Taxonomy" id="1340010"/>
    <lineage>
        <taxon>Eukaryota</taxon>
        <taxon>Fungi</taxon>
        <taxon>Dikarya</taxon>
        <taxon>Ascomycota</taxon>
        <taxon>Pezizomycotina</taxon>
        <taxon>Lecanoromycetes</taxon>
        <taxon>OSLEUM clade</taxon>
        <taxon>Lecanoromycetidae</taxon>
        <taxon>Lecanorales</taxon>
        <taxon>Lecanorineae</taxon>
        <taxon>Stereocaulaceae</taxon>
        <taxon>Lepraria</taxon>
    </lineage>
</organism>
<keyword evidence="2" id="KW-0732">Signal</keyword>
<protein>
    <submittedName>
        <fullName evidence="5">Uncharacterized protein</fullName>
    </submittedName>
</protein>
<keyword evidence="6" id="KW-1185">Reference proteome</keyword>